<evidence type="ECO:0000313" key="3">
    <source>
        <dbReference type="Proteomes" id="UP001271007"/>
    </source>
</evidence>
<evidence type="ECO:0000313" key="2">
    <source>
        <dbReference type="EMBL" id="KAK3057090.1"/>
    </source>
</evidence>
<keyword evidence="3" id="KW-1185">Reference proteome</keyword>
<comment type="caution">
    <text evidence="2">The sequence shown here is derived from an EMBL/GenBank/DDBJ whole genome shotgun (WGS) entry which is preliminary data.</text>
</comment>
<feature type="compositionally biased region" description="Polar residues" evidence="1">
    <location>
        <begin position="1"/>
        <end position="17"/>
    </location>
</feature>
<name>A0AAJ0LVW0_9PEZI</name>
<feature type="compositionally biased region" description="Polar residues" evidence="1">
    <location>
        <begin position="139"/>
        <end position="151"/>
    </location>
</feature>
<protein>
    <submittedName>
        <fullName evidence="2">Uncharacterized protein</fullName>
    </submittedName>
</protein>
<accession>A0AAJ0LVW0</accession>
<reference evidence="2" key="1">
    <citation type="submission" date="2023-04" db="EMBL/GenBank/DDBJ databases">
        <title>Black Yeasts Isolated from many extreme environments.</title>
        <authorList>
            <person name="Coleine C."/>
            <person name="Stajich J.E."/>
            <person name="Selbmann L."/>
        </authorList>
    </citation>
    <scope>NUCLEOTIDE SEQUENCE</scope>
    <source>
        <strain evidence="2">CCFEE 5312</strain>
    </source>
</reference>
<feature type="region of interest" description="Disordered" evidence="1">
    <location>
        <begin position="1"/>
        <end position="20"/>
    </location>
</feature>
<dbReference type="Proteomes" id="UP001271007">
    <property type="component" value="Unassembled WGS sequence"/>
</dbReference>
<proteinExistence type="predicted"/>
<organism evidence="2 3">
    <name type="scientific">Extremus antarcticus</name>
    <dbReference type="NCBI Taxonomy" id="702011"/>
    <lineage>
        <taxon>Eukaryota</taxon>
        <taxon>Fungi</taxon>
        <taxon>Dikarya</taxon>
        <taxon>Ascomycota</taxon>
        <taxon>Pezizomycotina</taxon>
        <taxon>Dothideomycetes</taxon>
        <taxon>Dothideomycetidae</taxon>
        <taxon>Mycosphaerellales</taxon>
        <taxon>Extremaceae</taxon>
        <taxon>Extremus</taxon>
    </lineage>
</organism>
<feature type="region of interest" description="Disordered" evidence="1">
    <location>
        <begin position="139"/>
        <end position="170"/>
    </location>
</feature>
<gene>
    <name evidence="2" type="ORF">LTR09_002128</name>
</gene>
<sequence length="233" mass="25061">MVRSSTVVSPRQQTLPLDSSMDAMDASDHNFASDHCGLHLSSLVAQPTTQHGPAQCSSVFAAGETPARADSIAPGPAGPSEPSGHVPLRDPVGLIANLPIVPSNSLGPVADMQRAARNGDVRAQQVVAMWKKLEDSGQMNLGQGITNQQPMTRRGERAADTPVQAGGRPIGERKYINSGVYYWTGTTWEVERPPPNIQNAQPPLQSDQTEATERRYINGRVYRWDGTAWDAVG</sequence>
<evidence type="ECO:0000256" key="1">
    <source>
        <dbReference type="SAM" id="MobiDB-lite"/>
    </source>
</evidence>
<dbReference type="EMBL" id="JAWDJX010000004">
    <property type="protein sequence ID" value="KAK3057090.1"/>
    <property type="molecule type" value="Genomic_DNA"/>
</dbReference>
<dbReference type="AlphaFoldDB" id="A0AAJ0LVW0"/>